<comment type="catalytic activity">
    <reaction evidence="10 11">
        <text>citrate = D-threo-isocitrate</text>
        <dbReference type="Rhea" id="RHEA:10336"/>
        <dbReference type="ChEBI" id="CHEBI:15562"/>
        <dbReference type="ChEBI" id="CHEBI:16947"/>
        <dbReference type="EC" id="4.2.1.3"/>
    </reaction>
</comment>
<dbReference type="GO" id="GO:0051539">
    <property type="term" value="F:4 iron, 4 sulfur cluster binding"/>
    <property type="evidence" value="ECO:0007669"/>
    <property type="project" value="UniProtKB-KW"/>
</dbReference>
<dbReference type="Gene3D" id="6.10.190.10">
    <property type="match status" value="1"/>
</dbReference>
<dbReference type="Gene3D" id="3.30.499.10">
    <property type="entry name" value="Aconitase, domain 3"/>
    <property type="match status" value="2"/>
</dbReference>
<feature type="compositionally biased region" description="Basic and acidic residues" evidence="12">
    <location>
        <begin position="418"/>
        <end position="445"/>
    </location>
</feature>
<dbReference type="UniPathway" id="UPA00946"/>
<gene>
    <name evidence="15" type="primary">acnA</name>
    <name evidence="15" type="ORF">CIB50_0001711</name>
</gene>
<comment type="cofactor">
    <cofactor evidence="1">
        <name>[4Fe-4S] cluster</name>
        <dbReference type="ChEBI" id="CHEBI:49883"/>
    </cofactor>
</comment>
<evidence type="ECO:0000256" key="12">
    <source>
        <dbReference type="SAM" id="MobiDB-lite"/>
    </source>
</evidence>
<evidence type="ECO:0000256" key="5">
    <source>
        <dbReference type="ARBA" id="ARBA00022723"/>
    </source>
</evidence>
<dbReference type="CDD" id="cd01580">
    <property type="entry name" value="AcnA_IRP_Swivel"/>
    <property type="match status" value="1"/>
</dbReference>
<dbReference type="Proteomes" id="UP000216825">
    <property type="component" value="Chromosome"/>
</dbReference>
<dbReference type="Pfam" id="PF00330">
    <property type="entry name" value="Aconitase"/>
    <property type="match status" value="1"/>
</dbReference>
<feature type="domain" description="Aconitase/3-isopropylmalate dehydratase large subunit alpha/beta/alpha" evidence="13">
    <location>
        <begin position="64"/>
        <end position="600"/>
    </location>
</feature>
<feature type="region of interest" description="Disordered" evidence="12">
    <location>
        <begin position="411"/>
        <end position="453"/>
    </location>
</feature>
<proteinExistence type="inferred from homology"/>
<dbReference type="FunFam" id="3.30.499.10:FF:000009">
    <property type="entry name" value="Aconitate hydratase"/>
    <property type="match status" value="1"/>
</dbReference>
<keyword evidence="6" id="KW-0694">RNA-binding</keyword>
<evidence type="ECO:0000256" key="4">
    <source>
        <dbReference type="ARBA" id="ARBA00022532"/>
    </source>
</evidence>
<dbReference type="PROSITE" id="PS01244">
    <property type="entry name" value="ACONITASE_2"/>
    <property type="match status" value="1"/>
</dbReference>
<name>A0A7D7L029_KOCVA</name>
<keyword evidence="7 11" id="KW-0408">Iron</keyword>
<feature type="domain" description="Aconitase A/isopropylmalate dehydratase small subunit swivel" evidence="14">
    <location>
        <begin position="730"/>
        <end position="859"/>
    </location>
</feature>
<dbReference type="CDD" id="cd01586">
    <property type="entry name" value="AcnA_IRP"/>
    <property type="match status" value="1"/>
</dbReference>
<dbReference type="Pfam" id="PF00694">
    <property type="entry name" value="Aconitase_C"/>
    <property type="match status" value="1"/>
</dbReference>
<sequence length="935" mass="101958">MTVDSFGAKGVLNVKGTDYEIFRLNAVEGAQKLPYSLKVLLENLLRTEDGANVTSKHIEALGNWDPNAQPDTEIQFTPGRVIMQDFTGVPCIVDLATMREAVADLGGDASRVNPLAPAELVIDHSVQIDAFGSADAIERNMDIEYERNGERYQFLRWGQTAFNDFKVVPPGMGIVHQVNIENLARVVMTREVDGTVRAYPDTCVGTDSHTTMENGIGVLGWGVGGIEAEAAMLGQPISMLIPRVVGFKLTGEIPAGATATDVVLTITEMLREHGVVGKFVEFYGEGVAAVPLANRATIGNMSPEFGSTAAIFPIDQVTLDYLELTGRSEEQIALIEAYTKEQGMWYDPAKEVSYSEYLELDLSTVVPSISGPKRPQDRIELTRSKEQFREDLVNYVVRDENVEVDANVVESFPASDAPSHDASEEQDPEHEPRSTTAEQLRERVENPVPVSMPDGREFELDHGAVSIASITSCTNTSNPSVMMAAAVLARNATEKGLKAKPWVKTSIAPGSRVVTEYYEKSGLVPALEELGFYIVGYGCTTCIGNSGPLESEISQAIQDNDLSVTSVLSGNRNFEGRINPDVKMNYLASPPLVIAYALAGTMDFDFEKEPLGQDADGKDVFLKDIWPDPTEVQKIIDASIDTEMFDREYSTIFDGDERWRNLDTPTGDVFQWDPESTYVRKPPYFEGMSMEPTPVKDIEGARVLLKLGDSVTTDHISPAGSFKSDTPAGRYLIEHGVARKDFNSYGSRRGNHEVMIRGTFANIRIKNQLLDGVEGGFTRDFTQDGGPQAAVYDAAMNYQEAGVPLVVLGGKEYGSGSSRDWAAKGTSLLGVRAVIAQSYERIHRSNLIGMGVLPLQFPEGESADSLGLDGTETFSIEGVTALNDGTTPKTLKVTAAKEDGSTVEFDAVLRIDTPGEADYYRNGGILQYVLRQIAK</sequence>
<dbReference type="Gene3D" id="3.20.19.10">
    <property type="entry name" value="Aconitase, domain 4"/>
    <property type="match status" value="1"/>
</dbReference>
<evidence type="ECO:0000313" key="15">
    <source>
        <dbReference type="EMBL" id="QMS56986.1"/>
    </source>
</evidence>
<evidence type="ECO:0000256" key="8">
    <source>
        <dbReference type="ARBA" id="ARBA00023014"/>
    </source>
</evidence>
<dbReference type="GO" id="GO:0006099">
    <property type="term" value="P:tricarboxylic acid cycle"/>
    <property type="evidence" value="ECO:0007669"/>
    <property type="project" value="UniProtKB-UniPathway"/>
</dbReference>
<dbReference type="InterPro" id="IPR006249">
    <property type="entry name" value="Aconitase/IRP2"/>
</dbReference>
<dbReference type="InterPro" id="IPR044137">
    <property type="entry name" value="AcnA_IRP_Swivel"/>
</dbReference>
<dbReference type="InterPro" id="IPR015931">
    <property type="entry name" value="Acnase/IPM_dHydase_lsu_aba_1/3"/>
</dbReference>
<keyword evidence="5" id="KW-0479">Metal-binding</keyword>
<evidence type="ECO:0000256" key="6">
    <source>
        <dbReference type="ARBA" id="ARBA00022884"/>
    </source>
</evidence>
<reference evidence="15" key="2">
    <citation type="submission" date="2020-07" db="EMBL/GenBank/DDBJ databases">
        <title>Genome of starter culture bacteria Kocuria salsicia reveals its technological properties and safety for usage in meat industry.</title>
        <authorList>
            <person name="Michael M."/>
            <person name="Konstantin K."/>
            <person name="Evgenii K."/>
            <person name="Galina S."/>
            <person name="Oksana K."/>
            <person name="Andrei L."/>
        </authorList>
    </citation>
    <scope>NUCLEOTIDE SEQUENCE [LARGE SCALE GENOMIC DNA]</scope>
    <source>
        <strain evidence="15">80</strain>
    </source>
</reference>
<comment type="similarity">
    <text evidence="3 11">Belongs to the aconitase/IPM isomerase family.</text>
</comment>
<keyword evidence="11" id="KW-0004">4Fe-4S</keyword>
<dbReference type="InterPro" id="IPR036008">
    <property type="entry name" value="Aconitase_4Fe-4S_dom"/>
</dbReference>
<dbReference type="InterPro" id="IPR018136">
    <property type="entry name" value="Aconitase_4Fe-4S_BS"/>
</dbReference>
<dbReference type="RefSeq" id="WP_055084472.1">
    <property type="nucleotide sequence ID" value="NZ_CP059343.1"/>
</dbReference>
<dbReference type="SUPFAM" id="SSF53732">
    <property type="entry name" value="Aconitase iron-sulfur domain"/>
    <property type="match status" value="1"/>
</dbReference>
<dbReference type="PROSITE" id="PS00450">
    <property type="entry name" value="ACONITASE_1"/>
    <property type="match status" value="1"/>
</dbReference>
<keyword evidence="9 11" id="KW-0456">Lyase</keyword>
<evidence type="ECO:0000256" key="1">
    <source>
        <dbReference type="ARBA" id="ARBA00001966"/>
    </source>
</evidence>
<dbReference type="EMBL" id="CP059343">
    <property type="protein sequence ID" value="QMS56986.1"/>
    <property type="molecule type" value="Genomic_DNA"/>
</dbReference>
<evidence type="ECO:0000256" key="10">
    <source>
        <dbReference type="ARBA" id="ARBA00023501"/>
    </source>
</evidence>
<reference evidence="15" key="1">
    <citation type="submission" date="2017-08" db="EMBL/GenBank/DDBJ databases">
        <authorList>
            <person name="Minaev M."/>
            <person name="Kurbakov K.A."/>
            <person name="Solodovnikova G.I."/>
            <person name="Kuznetsova O.A."/>
            <person name="Lisitsyn A.B."/>
        </authorList>
    </citation>
    <scope>NUCLEOTIDE SEQUENCE</scope>
    <source>
        <strain evidence="15">80</strain>
    </source>
</reference>
<evidence type="ECO:0000259" key="14">
    <source>
        <dbReference type="Pfam" id="PF00694"/>
    </source>
</evidence>
<protein>
    <recommendedName>
        <fullName evidence="11">Aconitate hydratase</fullName>
        <shortName evidence="11">Aconitase</shortName>
        <ecNumber evidence="11">4.2.1.3</ecNumber>
    </recommendedName>
</protein>
<evidence type="ECO:0000313" key="16">
    <source>
        <dbReference type="Proteomes" id="UP000216825"/>
    </source>
</evidence>
<accession>A0A7D7L029</accession>
<dbReference type="InterPro" id="IPR001030">
    <property type="entry name" value="Acoase/IPM_deHydtase_lsu_aba"/>
</dbReference>
<dbReference type="EC" id="4.2.1.3" evidence="11"/>
<dbReference type="UniPathway" id="UPA00223">
    <property type="reaction ID" value="UER00718"/>
</dbReference>
<dbReference type="NCBIfam" id="NF006757">
    <property type="entry name" value="PRK09277.1"/>
    <property type="match status" value="1"/>
</dbReference>
<comment type="function">
    <text evidence="11">Catalyzes the isomerization of citrate to isocitrate via cis-aconitate.</text>
</comment>
<dbReference type="SUPFAM" id="SSF52016">
    <property type="entry name" value="LeuD/IlvD-like"/>
    <property type="match status" value="1"/>
</dbReference>
<dbReference type="FunFam" id="3.30.499.10:FF:000002">
    <property type="entry name" value="Aconitate hydratase"/>
    <property type="match status" value="1"/>
</dbReference>
<dbReference type="GO" id="GO:0003723">
    <property type="term" value="F:RNA binding"/>
    <property type="evidence" value="ECO:0007669"/>
    <property type="project" value="UniProtKB-KW"/>
</dbReference>
<dbReference type="GO" id="GO:0003994">
    <property type="term" value="F:aconitate hydratase activity"/>
    <property type="evidence" value="ECO:0007669"/>
    <property type="project" value="UniProtKB-EC"/>
</dbReference>
<dbReference type="FunFam" id="3.20.19.10:FF:000001">
    <property type="entry name" value="Aconitate hydratase"/>
    <property type="match status" value="1"/>
</dbReference>
<dbReference type="InterPro" id="IPR015928">
    <property type="entry name" value="Aconitase/3IPM_dehydase_swvl"/>
</dbReference>
<comment type="pathway">
    <text evidence="2">Carbohydrate metabolism; tricarboxylic acid cycle; isocitrate from oxaloacetate: step 2/2.</text>
</comment>
<dbReference type="GO" id="GO:0046872">
    <property type="term" value="F:metal ion binding"/>
    <property type="evidence" value="ECO:0007669"/>
    <property type="project" value="UniProtKB-KW"/>
</dbReference>
<evidence type="ECO:0000256" key="9">
    <source>
        <dbReference type="ARBA" id="ARBA00023239"/>
    </source>
</evidence>
<keyword evidence="16" id="KW-1185">Reference proteome</keyword>
<dbReference type="GO" id="GO:0019679">
    <property type="term" value="P:propionate metabolic process, methylcitrate cycle"/>
    <property type="evidence" value="ECO:0007669"/>
    <property type="project" value="UniProtKB-ARBA"/>
</dbReference>
<dbReference type="AlphaFoldDB" id="A0A7D7L029"/>
<dbReference type="PANTHER" id="PTHR11670">
    <property type="entry name" value="ACONITASE/IRON-RESPONSIVE ELEMENT FAMILY MEMBER"/>
    <property type="match status" value="1"/>
</dbReference>
<evidence type="ECO:0000256" key="2">
    <source>
        <dbReference type="ARBA" id="ARBA00004717"/>
    </source>
</evidence>
<dbReference type="PRINTS" id="PR00415">
    <property type="entry name" value="ACONITASE"/>
</dbReference>
<evidence type="ECO:0000256" key="7">
    <source>
        <dbReference type="ARBA" id="ARBA00023004"/>
    </source>
</evidence>
<evidence type="ECO:0000256" key="3">
    <source>
        <dbReference type="ARBA" id="ARBA00007185"/>
    </source>
</evidence>
<organism evidence="15 16">
    <name type="scientific">Kocuria varians</name>
    <name type="common">Micrococcus varians</name>
    <dbReference type="NCBI Taxonomy" id="1272"/>
    <lineage>
        <taxon>Bacteria</taxon>
        <taxon>Bacillati</taxon>
        <taxon>Actinomycetota</taxon>
        <taxon>Actinomycetes</taxon>
        <taxon>Micrococcales</taxon>
        <taxon>Micrococcaceae</taxon>
        <taxon>Kocuria</taxon>
    </lineage>
</organism>
<dbReference type="KEGG" id="kvr:CIB50_0001711"/>
<evidence type="ECO:0000256" key="11">
    <source>
        <dbReference type="RuleBase" id="RU361275"/>
    </source>
</evidence>
<keyword evidence="4" id="KW-0816">Tricarboxylic acid cycle</keyword>
<dbReference type="InterPro" id="IPR000573">
    <property type="entry name" value="AconitaseA/IPMdHydase_ssu_swvl"/>
</dbReference>
<dbReference type="NCBIfam" id="TIGR01341">
    <property type="entry name" value="aconitase_1"/>
    <property type="match status" value="1"/>
</dbReference>
<dbReference type="NCBIfam" id="NF009520">
    <property type="entry name" value="PRK12881.1"/>
    <property type="match status" value="1"/>
</dbReference>
<keyword evidence="8 11" id="KW-0411">Iron-sulfur</keyword>
<evidence type="ECO:0000259" key="13">
    <source>
        <dbReference type="Pfam" id="PF00330"/>
    </source>
</evidence>